<evidence type="ECO:0000313" key="2">
    <source>
        <dbReference type="Proteomes" id="UP000298493"/>
    </source>
</evidence>
<protein>
    <submittedName>
        <fullName evidence="1">Uncharacterized protein</fullName>
    </submittedName>
</protein>
<organism evidence="1 2">
    <name type="scientific">Venturia nashicola</name>
    <dbReference type="NCBI Taxonomy" id="86259"/>
    <lineage>
        <taxon>Eukaryota</taxon>
        <taxon>Fungi</taxon>
        <taxon>Dikarya</taxon>
        <taxon>Ascomycota</taxon>
        <taxon>Pezizomycotina</taxon>
        <taxon>Dothideomycetes</taxon>
        <taxon>Pleosporomycetidae</taxon>
        <taxon>Venturiales</taxon>
        <taxon>Venturiaceae</taxon>
        <taxon>Venturia</taxon>
    </lineage>
</organism>
<keyword evidence="2" id="KW-1185">Reference proteome</keyword>
<dbReference type="EMBL" id="SNSC02000009">
    <property type="protein sequence ID" value="TID21544.1"/>
    <property type="molecule type" value="Genomic_DNA"/>
</dbReference>
<proteinExistence type="predicted"/>
<evidence type="ECO:0000313" key="1">
    <source>
        <dbReference type="EMBL" id="TID21544.1"/>
    </source>
</evidence>
<sequence length="73" mass="8026">MVVITVDLAVYQHSSKKPKDAPITPLEPNRISPALLALLAFAREEMETEHLSTIDPIASAECTAETHSRSVRK</sequence>
<accession>A0A4Z1P4R4</accession>
<comment type="caution">
    <text evidence="1">The sequence shown here is derived from an EMBL/GenBank/DDBJ whole genome shotgun (WGS) entry which is preliminary data.</text>
</comment>
<name>A0A4Z1P4R4_9PEZI</name>
<reference evidence="1 2" key="1">
    <citation type="submission" date="2019-04" db="EMBL/GenBank/DDBJ databases">
        <title>High contiguity whole genome sequence and gene annotation resource for two Venturia nashicola isolates.</title>
        <authorList>
            <person name="Prokchorchik M."/>
            <person name="Won K."/>
            <person name="Lee Y."/>
            <person name="Choi E.D."/>
            <person name="Segonzac C."/>
            <person name="Sohn K.H."/>
        </authorList>
    </citation>
    <scope>NUCLEOTIDE SEQUENCE [LARGE SCALE GENOMIC DNA]</scope>
    <source>
        <strain evidence="1 2">PRI2</strain>
    </source>
</reference>
<gene>
    <name evidence="1" type="ORF">E6O75_ATG04939</name>
</gene>
<dbReference type="AlphaFoldDB" id="A0A4Z1P4R4"/>
<dbReference type="Proteomes" id="UP000298493">
    <property type="component" value="Unassembled WGS sequence"/>
</dbReference>